<accession>A0A081P9J1</accession>
<evidence type="ECO:0000256" key="2">
    <source>
        <dbReference type="ARBA" id="ARBA00022475"/>
    </source>
</evidence>
<comment type="similarity">
    <text evidence="7 10">Belongs to the fluoride channel Fluc/FEX (TC 1.A.43) family.</text>
</comment>
<dbReference type="GO" id="GO:0046872">
    <property type="term" value="F:metal ion binding"/>
    <property type="evidence" value="ECO:0007669"/>
    <property type="project" value="UniProtKB-KW"/>
</dbReference>
<comment type="activity regulation">
    <text evidence="10">Na(+) is not transported, but it plays an essential structural role and its presence is essential for fluoride channel function.</text>
</comment>
<evidence type="ECO:0000256" key="4">
    <source>
        <dbReference type="ARBA" id="ARBA00022989"/>
    </source>
</evidence>
<dbReference type="OrthoDB" id="9815830at2"/>
<reference evidence="11 12" key="1">
    <citation type="submission" date="2014-06" db="EMBL/GenBank/DDBJ databases">
        <title>Draft genome sequence of Paenibacillus sp. MSt1.</title>
        <authorList>
            <person name="Aw Y.K."/>
            <person name="Ong K.S."/>
            <person name="Gan H.M."/>
            <person name="Lee S.M."/>
        </authorList>
    </citation>
    <scope>NUCLEOTIDE SEQUENCE [LARGE SCALE GENOMIC DNA]</scope>
    <source>
        <strain evidence="11 12">MSt1</strain>
    </source>
</reference>
<feature type="binding site" evidence="10">
    <location>
        <position position="78"/>
    </location>
    <ligand>
        <name>Na(+)</name>
        <dbReference type="ChEBI" id="CHEBI:29101"/>
        <note>structural</note>
    </ligand>
</feature>
<proteinExistence type="inferred from homology"/>
<evidence type="ECO:0000256" key="8">
    <source>
        <dbReference type="ARBA" id="ARBA00035585"/>
    </source>
</evidence>
<feature type="transmembrane region" description="Helical" evidence="10">
    <location>
        <begin position="105"/>
        <end position="125"/>
    </location>
</feature>
<keyword evidence="5 10" id="KW-0472">Membrane</keyword>
<evidence type="ECO:0000256" key="10">
    <source>
        <dbReference type="HAMAP-Rule" id="MF_00454"/>
    </source>
</evidence>
<keyword evidence="10" id="KW-0479">Metal-binding</keyword>
<evidence type="ECO:0000256" key="3">
    <source>
        <dbReference type="ARBA" id="ARBA00022692"/>
    </source>
</evidence>
<keyword evidence="3 10" id="KW-0812">Transmembrane</keyword>
<dbReference type="PANTHER" id="PTHR28259:SF1">
    <property type="entry name" value="FLUORIDE EXPORT PROTEIN 1-RELATED"/>
    <property type="match status" value="1"/>
</dbReference>
<dbReference type="GO" id="GO:0005886">
    <property type="term" value="C:plasma membrane"/>
    <property type="evidence" value="ECO:0007669"/>
    <property type="project" value="UniProtKB-SubCell"/>
</dbReference>
<comment type="caution">
    <text evidence="11">The sequence shown here is derived from an EMBL/GenBank/DDBJ whole genome shotgun (WGS) entry which is preliminary data.</text>
</comment>
<dbReference type="HAMAP" id="MF_00454">
    <property type="entry name" value="FluC"/>
    <property type="match status" value="1"/>
</dbReference>
<keyword evidence="10" id="KW-0915">Sodium</keyword>
<feature type="binding site" evidence="10">
    <location>
        <position position="75"/>
    </location>
    <ligand>
        <name>Na(+)</name>
        <dbReference type="ChEBI" id="CHEBI:29101"/>
        <note>structural</note>
    </ligand>
</feature>
<evidence type="ECO:0000313" key="11">
    <source>
        <dbReference type="EMBL" id="KEQ27364.1"/>
    </source>
</evidence>
<comment type="subcellular location">
    <subcellularLocation>
        <location evidence="1 10">Cell membrane</location>
        <topology evidence="1 10">Multi-pass membrane protein</topology>
    </subcellularLocation>
</comment>
<keyword evidence="10" id="KW-0406">Ion transport</keyword>
<gene>
    <name evidence="10" type="primary">fluC</name>
    <name evidence="10" type="synonym">crcB</name>
    <name evidence="11" type="ORF">ET33_26235</name>
</gene>
<comment type="function">
    <text evidence="9 10">Fluoride-specific ion channel. Important for reducing fluoride concentration in the cell, thus reducing its toxicity.</text>
</comment>
<evidence type="ECO:0000313" key="12">
    <source>
        <dbReference type="Proteomes" id="UP000028123"/>
    </source>
</evidence>
<keyword evidence="2 10" id="KW-1003">Cell membrane</keyword>
<dbReference type="GO" id="GO:0062054">
    <property type="term" value="F:fluoride channel activity"/>
    <property type="evidence" value="ECO:0007669"/>
    <property type="project" value="UniProtKB-UniRule"/>
</dbReference>
<keyword evidence="4 10" id="KW-1133">Transmembrane helix</keyword>
<comment type="caution">
    <text evidence="10">Lacks conserved residue(s) required for the propagation of feature annotation.</text>
</comment>
<evidence type="ECO:0000256" key="5">
    <source>
        <dbReference type="ARBA" id="ARBA00023136"/>
    </source>
</evidence>
<keyword evidence="6 10" id="KW-0407">Ion channel</keyword>
<dbReference type="Proteomes" id="UP000028123">
    <property type="component" value="Unassembled WGS sequence"/>
</dbReference>
<dbReference type="eggNOG" id="COG0239">
    <property type="taxonomic scope" value="Bacteria"/>
</dbReference>
<sequence>MMSNTLGTLLLVSAGGFAGAVARYWIGSRIAERLKTSLPYGTLTVNLAGSFLLGVLWGGGADGRLMALLGSGFMGAFTTFSTLKLESEALLRQGESRTAWLYMGLSYTLGLLLAYAGYILSLTYIKL</sequence>
<keyword evidence="10" id="KW-0813">Transport</keyword>
<evidence type="ECO:0000256" key="1">
    <source>
        <dbReference type="ARBA" id="ARBA00004651"/>
    </source>
</evidence>
<dbReference type="PANTHER" id="PTHR28259">
    <property type="entry name" value="FLUORIDE EXPORT PROTEIN 1-RELATED"/>
    <property type="match status" value="1"/>
</dbReference>
<name>A0A081P9J1_9BACL</name>
<evidence type="ECO:0000256" key="9">
    <source>
        <dbReference type="ARBA" id="ARBA00049940"/>
    </source>
</evidence>
<evidence type="ECO:0000256" key="7">
    <source>
        <dbReference type="ARBA" id="ARBA00035120"/>
    </source>
</evidence>
<feature type="transmembrane region" description="Helical" evidence="10">
    <location>
        <begin position="38"/>
        <end position="58"/>
    </location>
</feature>
<dbReference type="Pfam" id="PF02537">
    <property type="entry name" value="CRCB"/>
    <property type="match status" value="1"/>
</dbReference>
<dbReference type="AlphaFoldDB" id="A0A081P9J1"/>
<comment type="catalytic activity">
    <reaction evidence="8">
        <text>fluoride(in) = fluoride(out)</text>
        <dbReference type="Rhea" id="RHEA:76159"/>
        <dbReference type="ChEBI" id="CHEBI:17051"/>
    </reaction>
    <physiologicalReaction direction="left-to-right" evidence="8">
        <dbReference type="Rhea" id="RHEA:76160"/>
    </physiologicalReaction>
</comment>
<keyword evidence="12" id="KW-1185">Reference proteome</keyword>
<evidence type="ECO:0000256" key="6">
    <source>
        <dbReference type="ARBA" id="ARBA00023303"/>
    </source>
</evidence>
<dbReference type="EMBL" id="JNVM01000004">
    <property type="protein sequence ID" value="KEQ27364.1"/>
    <property type="molecule type" value="Genomic_DNA"/>
</dbReference>
<dbReference type="RefSeq" id="WP_036677644.1">
    <property type="nucleotide sequence ID" value="NZ_BSDJ01000049.1"/>
</dbReference>
<organism evidence="11 12">
    <name type="scientific">Paenibacillus tyrfis</name>
    <dbReference type="NCBI Taxonomy" id="1501230"/>
    <lineage>
        <taxon>Bacteria</taxon>
        <taxon>Bacillati</taxon>
        <taxon>Bacillota</taxon>
        <taxon>Bacilli</taxon>
        <taxon>Bacillales</taxon>
        <taxon>Paenibacillaceae</taxon>
        <taxon>Paenibacillus</taxon>
    </lineage>
</organism>
<dbReference type="GO" id="GO:0140114">
    <property type="term" value="P:cellular detoxification of fluoride"/>
    <property type="evidence" value="ECO:0007669"/>
    <property type="project" value="UniProtKB-UniRule"/>
</dbReference>
<dbReference type="InterPro" id="IPR003691">
    <property type="entry name" value="FluC"/>
</dbReference>
<protein>
    <recommendedName>
        <fullName evidence="10">Fluoride-specific ion channel FluC</fullName>
    </recommendedName>
</protein>